<dbReference type="Proteomes" id="UP000701801">
    <property type="component" value="Unassembled WGS sequence"/>
</dbReference>
<reference evidence="1" key="1">
    <citation type="submission" date="2021-07" db="EMBL/GenBank/DDBJ databases">
        <authorList>
            <person name="Durling M."/>
        </authorList>
    </citation>
    <scope>NUCLEOTIDE SEQUENCE</scope>
</reference>
<proteinExistence type="predicted"/>
<gene>
    <name evidence="1" type="ORF">HYALB_00008013</name>
</gene>
<evidence type="ECO:0000313" key="2">
    <source>
        <dbReference type="Proteomes" id="UP000701801"/>
    </source>
</evidence>
<protein>
    <submittedName>
        <fullName evidence="1">Uncharacterized protein</fullName>
    </submittedName>
</protein>
<dbReference type="AlphaFoldDB" id="A0A9N9LED1"/>
<evidence type="ECO:0000313" key="1">
    <source>
        <dbReference type="EMBL" id="CAG8971620.1"/>
    </source>
</evidence>
<organism evidence="1 2">
    <name type="scientific">Hymenoscyphus albidus</name>
    <dbReference type="NCBI Taxonomy" id="595503"/>
    <lineage>
        <taxon>Eukaryota</taxon>
        <taxon>Fungi</taxon>
        <taxon>Dikarya</taxon>
        <taxon>Ascomycota</taxon>
        <taxon>Pezizomycotina</taxon>
        <taxon>Leotiomycetes</taxon>
        <taxon>Helotiales</taxon>
        <taxon>Helotiaceae</taxon>
        <taxon>Hymenoscyphus</taxon>
    </lineage>
</organism>
<comment type="caution">
    <text evidence="1">The sequence shown here is derived from an EMBL/GenBank/DDBJ whole genome shotgun (WGS) entry which is preliminary data.</text>
</comment>
<accession>A0A9N9LED1</accession>
<keyword evidence="2" id="KW-1185">Reference proteome</keyword>
<dbReference type="EMBL" id="CAJVRM010000025">
    <property type="protein sequence ID" value="CAG8971620.1"/>
    <property type="molecule type" value="Genomic_DNA"/>
</dbReference>
<sequence length="76" mass="8764">MVPMILFTITKVWTKWKMTKTFQLDDEFMIFGTLVGIAQTIVLWIEVDSGLGRPRDEVTDTQFKTFQMASTPGFDI</sequence>
<name>A0A9N9LED1_9HELO</name>